<dbReference type="Pfam" id="PF07610">
    <property type="entry name" value="DUF1573"/>
    <property type="match status" value="1"/>
</dbReference>
<dbReference type="STRING" id="319236.BST91_01625"/>
<evidence type="ECO:0000313" key="2">
    <source>
        <dbReference type="Proteomes" id="UP000029221"/>
    </source>
</evidence>
<dbReference type="EMBL" id="BBML01000005">
    <property type="protein sequence ID" value="GAK97271.1"/>
    <property type="molecule type" value="Genomic_DNA"/>
</dbReference>
<dbReference type="PANTHER" id="PTHR37833">
    <property type="entry name" value="LIPOPROTEIN-RELATED"/>
    <property type="match status" value="1"/>
</dbReference>
<organism evidence="1 2">
    <name type="scientific">Nonlabens tegetincola</name>
    <dbReference type="NCBI Taxonomy" id="323273"/>
    <lineage>
        <taxon>Bacteria</taxon>
        <taxon>Pseudomonadati</taxon>
        <taxon>Bacteroidota</taxon>
        <taxon>Flavobacteriia</taxon>
        <taxon>Flavobacteriales</taxon>
        <taxon>Flavobacteriaceae</taxon>
        <taxon>Nonlabens</taxon>
    </lineage>
</organism>
<gene>
    <name evidence="1" type="ORF">JCM19294_1317</name>
</gene>
<accession>A0A090QP34</accession>
<proteinExistence type="predicted"/>
<dbReference type="InterPro" id="IPR013783">
    <property type="entry name" value="Ig-like_fold"/>
</dbReference>
<sequence length="129" mass="14502">MKNLILLVAFLSFTQIGVAQKPSTLDPMTTVEFETTTIDYGEIKKDSDGVRTFKFKNTGEHPLKIYQIYSSCRCDILEQPEKPIAPGETGVIKVKYDTKKIGPIVKTLTVITNIKEKQVALRLKGRVIE</sequence>
<keyword evidence="2" id="KW-1185">Reference proteome</keyword>
<comment type="caution">
    <text evidence="1">The sequence shown here is derived from an EMBL/GenBank/DDBJ whole genome shotgun (WGS) entry which is preliminary data.</text>
</comment>
<dbReference type="Proteomes" id="UP000029221">
    <property type="component" value="Unassembled WGS sequence"/>
</dbReference>
<dbReference type="AlphaFoldDB" id="A0A090QP34"/>
<name>A0A090QP34_9FLAO</name>
<protein>
    <submittedName>
        <fullName evidence="1">Uncharacterized protein</fullName>
    </submittedName>
</protein>
<reference evidence="1" key="1">
    <citation type="journal article" date="2014" name="Genome Announc.">
        <title>Draft Genome Sequences of Marine Flavobacterium Nonlabens Strains NR17, NR24, NR27, NR32, NR33, and Ara13.</title>
        <authorList>
            <person name="Nakanishi M."/>
            <person name="Meirelles P."/>
            <person name="Suzuki R."/>
            <person name="Takatani N."/>
            <person name="Mino S."/>
            <person name="Suda W."/>
            <person name="Oshima K."/>
            <person name="Hattori M."/>
            <person name="Ohkuma M."/>
            <person name="Hosokawa M."/>
            <person name="Miyashita K."/>
            <person name="Thompson F.L."/>
            <person name="Niwa A."/>
            <person name="Sawabe T."/>
            <person name="Sawabe T."/>
        </authorList>
    </citation>
    <scope>NUCLEOTIDE SEQUENCE [LARGE SCALE GENOMIC DNA]</scope>
    <source>
        <strain evidence="1">JCM 19294</strain>
    </source>
</reference>
<dbReference type="Gene3D" id="2.60.40.10">
    <property type="entry name" value="Immunoglobulins"/>
    <property type="match status" value="1"/>
</dbReference>
<evidence type="ECO:0000313" key="1">
    <source>
        <dbReference type="EMBL" id="GAK97271.1"/>
    </source>
</evidence>
<dbReference type="PANTHER" id="PTHR37833:SF1">
    <property type="entry name" value="SIGNAL PEPTIDE PROTEIN"/>
    <property type="match status" value="1"/>
</dbReference>
<dbReference type="RefSeq" id="WP_042278846.1">
    <property type="nucleotide sequence ID" value="NZ_BBML01000005.1"/>
</dbReference>
<dbReference type="eggNOG" id="ENOG5031NHZ">
    <property type="taxonomic scope" value="Bacteria"/>
</dbReference>
<dbReference type="InterPro" id="IPR011467">
    <property type="entry name" value="DUF1573"/>
</dbReference>